<dbReference type="AlphaFoldDB" id="N9U382"/>
<dbReference type="PATRIC" id="fig|1268237.3.peg.1065"/>
<accession>N9U382</accession>
<dbReference type="Gene3D" id="3.40.50.300">
    <property type="entry name" value="P-loop containing nucleotide triphosphate hydrolases"/>
    <property type="match status" value="1"/>
</dbReference>
<dbReference type="RefSeq" id="WP_005349564.1">
    <property type="nucleotide sequence ID" value="NZ_APVG01000010.1"/>
</dbReference>
<keyword evidence="1" id="KW-0418">Kinase</keyword>
<organism evidence="1 2">
    <name type="scientific">Aeromonas diversa CDC 2478-85</name>
    <dbReference type="NCBI Taxonomy" id="1268237"/>
    <lineage>
        <taxon>Bacteria</taxon>
        <taxon>Pseudomonadati</taxon>
        <taxon>Pseudomonadota</taxon>
        <taxon>Gammaproteobacteria</taxon>
        <taxon>Aeromonadales</taxon>
        <taxon>Aeromonadaceae</taxon>
        <taxon>Aeromonas</taxon>
    </lineage>
</organism>
<gene>
    <name evidence="1" type="ORF">G114_05415</name>
</gene>
<dbReference type="EMBL" id="APVG01000010">
    <property type="protein sequence ID" value="ENY72839.1"/>
    <property type="molecule type" value="Genomic_DNA"/>
</dbReference>
<dbReference type="PANTHER" id="PTHR37816">
    <property type="entry name" value="YALI0E33011P"/>
    <property type="match status" value="1"/>
</dbReference>
<dbReference type="PANTHER" id="PTHR37816:SF1">
    <property type="entry name" value="TOXIN"/>
    <property type="match status" value="1"/>
</dbReference>
<dbReference type="SUPFAM" id="SSF52540">
    <property type="entry name" value="P-loop containing nucleoside triphosphate hydrolases"/>
    <property type="match status" value="1"/>
</dbReference>
<protein>
    <submittedName>
        <fullName evidence="1">Adenylate kinase</fullName>
    </submittedName>
</protein>
<dbReference type="OrthoDB" id="5296079at2"/>
<dbReference type="eggNOG" id="COG0563">
    <property type="taxonomic scope" value="Bacteria"/>
</dbReference>
<evidence type="ECO:0000313" key="1">
    <source>
        <dbReference type="EMBL" id="ENY72839.1"/>
    </source>
</evidence>
<dbReference type="InterPro" id="IPR027417">
    <property type="entry name" value="P-loop_NTPase"/>
</dbReference>
<name>N9U382_9GAMM</name>
<reference evidence="1 2" key="1">
    <citation type="journal article" date="2013" name="Genome Announc.">
        <title>Draft Genome Sequence of the Aeromonas diversa Type Strain.</title>
        <authorList>
            <person name="Farfan M."/>
            <person name="Spataro N."/>
            <person name="Sanglas A."/>
            <person name="Albarral V."/>
            <person name="Loren J.G."/>
            <person name="Bosch E."/>
            <person name="Fuste M.C."/>
        </authorList>
    </citation>
    <scope>NUCLEOTIDE SEQUENCE [LARGE SCALE GENOMIC DNA]</scope>
    <source>
        <strain evidence="1 2">2478-85</strain>
    </source>
</reference>
<dbReference type="Proteomes" id="UP000023775">
    <property type="component" value="Unassembled WGS sequence"/>
</dbReference>
<keyword evidence="1" id="KW-0808">Transferase</keyword>
<sequence length="180" mass="21250">MKRINVVGTSGSGKSTFSQMLAAKLNYPYLEMDALFWKPNWQGSTDEELFSTLKSKLADEYWVLDGNYNRTVPIKWERVDTVIWIDYSFARTLYQAVKRALLRSLTKQELWENSGNVESFRKSFLSKDSVIIWTCKTYKNNRVRYQQVFSDPKYSHIRFIRLQSPTMVKAFIRSLHTYLS</sequence>
<dbReference type="InterPro" id="IPR052922">
    <property type="entry name" value="Cytidylate_Kinase-2"/>
</dbReference>
<dbReference type="GO" id="GO:0016301">
    <property type="term" value="F:kinase activity"/>
    <property type="evidence" value="ECO:0007669"/>
    <property type="project" value="UniProtKB-KW"/>
</dbReference>
<comment type="caution">
    <text evidence="1">The sequence shown here is derived from an EMBL/GenBank/DDBJ whole genome shotgun (WGS) entry which is preliminary data.</text>
</comment>
<proteinExistence type="predicted"/>
<keyword evidence="2" id="KW-1185">Reference proteome</keyword>
<evidence type="ECO:0000313" key="2">
    <source>
        <dbReference type="Proteomes" id="UP000023775"/>
    </source>
</evidence>